<evidence type="ECO:0000313" key="3">
    <source>
        <dbReference type="Proteomes" id="UP000784294"/>
    </source>
</evidence>
<evidence type="ECO:0000313" key="2">
    <source>
        <dbReference type="EMBL" id="VEL25035.1"/>
    </source>
</evidence>
<dbReference type="EMBL" id="CAAALY010071300">
    <property type="protein sequence ID" value="VEL25035.1"/>
    <property type="molecule type" value="Genomic_DNA"/>
</dbReference>
<evidence type="ECO:0000256" key="1">
    <source>
        <dbReference type="SAM" id="MobiDB-lite"/>
    </source>
</evidence>
<dbReference type="Proteomes" id="UP000784294">
    <property type="component" value="Unassembled WGS sequence"/>
</dbReference>
<feature type="compositionally biased region" description="Polar residues" evidence="1">
    <location>
        <begin position="1"/>
        <end position="16"/>
    </location>
</feature>
<protein>
    <submittedName>
        <fullName evidence="2">Uncharacterized protein</fullName>
    </submittedName>
</protein>
<proteinExistence type="predicted"/>
<name>A0A3S5FEF5_9PLAT</name>
<organism evidence="2 3">
    <name type="scientific">Protopolystoma xenopodis</name>
    <dbReference type="NCBI Taxonomy" id="117903"/>
    <lineage>
        <taxon>Eukaryota</taxon>
        <taxon>Metazoa</taxon>
        <taxon>Spiralia</taxon>
        <taxon>Lophotrochozoa</taxon>
        <taxon>Platyhelminthes</taxon>
        <taxon>Monogenea</taxon>
        <taxon>Polyopisthocotylea</taxon>
        <taxon>Polystomatidea</taxon>
        <taxon>Polystomatidae</taxon>
        <taxon>Protopolystoma</taxon>
    </lineage>
</organism>
<keyword evidence="3" id="KW-1185">Reference proteome</keyword>
<reference evidence="2" key="1">
    <citation type="submission" date="2018-11" db="EMBL/GenBank/DDBJ databases">
        <authorList>
            <consortium name="Pathogen Informatics"/>
        </authorList>
    </citation>
    <scope>NUCLEOTIDE SEQUENCE</scope>
</reference>
<sequence length="62" mass="6518">MHSLVTISGTLLSTRPDTVPSHRAVSSPLNPLPPAKYDPPLSKLVNCVPEISVAMSGGPVKR</sequence>
<gene>
    <name evidence="2" type="ORF">PXEA_LOCUS18475</name>
</gene>
<feature type="region of interest" description="Disordered" evidence="1">
    <location>
        <begin position="1"/>
        <end position="33"/>
    </location>
</feature>
<comment type="caution">
    <text evidence="2">The sequence shown here is derived from an EMBL/GenBank/DDBJ whole genome shotgun (WGS) entry which is preliminary data.</text>
</comment>
<dbReference type="AlphaFoldDB" id="A0A3S5FEF5"/>
<accession>A0A3S5FEF5</accession>